<reference evidence="1" key="1">
    <citation type="submission" date="2023-03" db="EMBL/GenBank/DDBJ databases">
        <authorList>
            <person name="Steffen K."/>
            <person name="Cardenas P."/>
        </authorList>
    </citation>
    <scope>NUCLEOTIDE SEQUENCE</scope>
</reference>
<keyword evidence="2" id="KW-1185">Reference proteome</keyword>
<evidence type="ECO:0000313" key="2">
    <source>
        <dbReference type="Proteomes" id="UP001174909"/>
    </source>
</evidence>
<gene>
    <name evidence="1" type="ORF">GBAR_LOCUS29664</name>
</gene>
<dbReference type="AlphaFoldDB" id="A0AA35TUV7"/>
<proteinExistence type="predicted"/>
<name>A0AA35TUV7_GEOBA</name>
<accession>A0AA35TUV7</accession>
<sequence>MAGVRLATVADLQLSNGTWKLSTLAVGMASTKRDLEAKCPVPMSVSPTMATIWATIIGITILKQVRGYELRVTRAQRWLKTCSLPDTVAIDDLYGAAEELL</sequence>
<protein>
    <submittedName>
        <fullName evidence="1">Uncharacterized protein</fullName>
    </submittedName>
</protein>
<dbReference type="Proteomes" id="UP001174909">
    <property type="component" value="Unassembled WGS sequence"/>
</dbReference>
<dbReference type="EMBL" id="CASHTH010004167">
    <property type="protein sequence ID" value="CAI8054333.1"/>
    <property type="molecule type" value="Genomic_DNA"/>
</dbReference>
<organism evidence="1 2">
    <name type="scientific">Geodia barretti</name>
    <name type="common">Barrett's horny sponge</name>
    <dbReference type="NCBI Taxonomy" id="519541"/>
    <lineage>
        <taxon>Eukaryota</taxon>
        <taxon>Metazoa</taxon>
        <taxon>Porifera</taxon>
        <taxon>Demospongiae</taxon>
        <taxon>Heteroscleromorpha</taxon>
        <taxon>Tetractinellida</taxon>
        <taxon>Astrophorina</taxon>
        <taxon>Geodiidae</taxon>
        <taxon>Geodia</taxon>
    </lineage>
</organism>
<evidence type="ECO:0000313" key="1">
    <source>
        <dbReference type="EMBL" id="CAI8054333.1"/>
    </source>
</evidence>
<comment type="caution">
    <text evidence="1">The sequence shown here is derived from an EMBL/GenBank/DDBJ whole genome shotgun (WGS) entry which is preliminary data.</text>
</comment>